<name>A0A7G1KRG5_9NOCA</name>
<reference evidence="2 3" key="1">
    <citation type="submission" date="2020-08" db="EMBL/GenBank/DDBJ databases">
        <title>Genome Sequencing of Nocardia wallacei strain FMUON74 and assembly.</title>
        <authorList>
            <person name="Toyokawa M."/>
            <person name="Uesaka K."/>
        </authorList>
    </citation>
    <scope>NUCLEOTIDE SEQUENCE [LARGE SCALE GENOMIC DNA]</scope>
    <source>
        <strain evidence="2 3">FMUON74</strain>
    </source>
</reference>
<evidence type="ECO:0000256" key="1">
    <source>
        <dbReference type="SAM" id="Phobius"/>
    </source>
</evidence>
<protein>
    <submittedName>
        <fullName evidence="2">Uncharacterized protein</fullName>
    </submittedName>
</protein>
<sequence length="58" mass="6648">MAWELGWLVPVSVTAIGSAAVVVIAMYWMFAVGYERQIRARFRGSAARRRWDSHYLGM</sequence>
<dbReference type="GeneID" id="80350044"/>
<accession>A0A7G1KRG5</accession>
<dbReference type="Proteomes" id="UP000516173">
    <property type="component" value="Chromosome"/>
</dbReference>
<keyword evidence="1" id="KW-1133">Transmembrane helix</keyword>
<keyword evidence="1" id="KW-0812">Transmembrane</keyword>
<feature type="transmembrane region" description="Helical" evidence="1">
    <location>
        <begin position="6"/>
        <end position="34"/>
    </location>
</feature>
<keyword evidence="3" id="KW-1185">Reference proteome</keyword>
<dbReference type="AlphaFoldDB" id="A0A7G1KRG5"/>
<dbReference type="KEGG" id="nwl:NWFMUON74_56090"/>
<dbReference type="RefSeq" id="WP_187684686.1">
    <property type="nucleotide sequence ID" value="NZ_AP023396.1"/>
</dbReference>
<gene>
    <name evidence="2" type="ORF">NWFMUON74_56090</name>
</gene>
<evidence type="ECO:0000313" key="3">
    <source>
        <dbReference type="Proteomes" id="UP000516173"/>
    </source>
</evidence>
<proteinExistence type="predicted"/>
<evidence type="ECO:0000313" key="2">
    <source>
        <dbReference type="EMBL" id="BCK57837.1"/>
    </source>
</evidence>
<keyword evidence="1" id="KW-0472">Membrane</keyword>
<organism evidence="2 3">
    <name type="scientific">Nocardia wallacei</name>
    <dbReference type="NCBI Taxonomy" id="480035"/>
    <lineage>
        <taxon>Bacteria</taxon>
        <taxon>Bacillati</taxon>
        <taxon>Actinomycetota</taxon>
        <taxon>Actinomycetes</taxon>
        <taxon>Mycobacteriales</taxon>
        <taxon>Nocardiaceae</taxon>
        <taxon>Nocardia</taxon>
    </lineage>
</organism>
<dbReference type="EMBL" id="AP023396">
    <property type="protein sequence ID" value="BCK57837.1"/>
    <property type="molecule type" value="Genomic_DNA"/>
</dbReference>